<evidence type="ECO:0000256" key="6">
    <source>
        <dbReference type="SAM" id="Phobius"/>
    </source>
</evidence>
<dbReference type="InterPro" id="IPR002797">
    <property type="entry name" value="Polysacc_synth"/>
</dbReference>
<feature type="transmembrane region" description="Helical" evidence="6">
    <location>
        <begin position="186"/>
        <end position="204"/>
    </location>
</feature>
<dbReference type="Pfam" id="PF01943">
    <property type="entry name" value="Polysacc_synt"/>
    <property type="match status" value="1"/>
</dbReference>
<feature type="transmembrane region" description="Helical" evidence="6">
    <location>
        <begin position="128"/>
        <end position="149"/>
    </location>
</feature>
<feature type="transmembrane region" description="Helical" evidence="6">
    <location>
        <begin position="245"/>
        <end position="265"/>
    </location>
</feature>
<keyword evidence="8" id="KW-1185">Reference proteome</keyword>
<dbReference type="PANTHER" id="PTHR30250:SF11">
    <property type="entry name" value="O-ANTIGEN TRANSPORTER-RELATED"/>
    <property type="match status" value="1"/>
</dbReference>
<sequence>MSEHKEDRTALARGGIIGFVGATLSAVLGFLLSVLLARLLGSAGSGVVTQATGVFSLIMAMAKLGFDSAAIYLMPRLRIGSPEEIRSCLTYMGTLTVGISLGVVLVLEIVAPRIWGADDPSVLNAVRAIMWFIPVGSLTVVAAAALRALGNMREYVLVQNITLPVLRPVLVAVAVALGGSLTAVSVSWALPFVVVLLLSWFLLLRHLPPEAETGPQPRWPGARRRRAIMGFALPRTLSATLEQGLTWLDVLIVGALAGNAAAGIYGGASRYIQAGLIVDTALRIVVSPQFSRLMHTNKMDELRALYSTATIWLVLFATMIHLLMAIFAPCLMLILGPEFLPGSWVLVILCCGAIVTFCAGNIHSLLIMSGRSGWAAFNKAVVLVTNIIGNLVLIPVLGINGAALSWAVCMVVDAALATIQVVHFLDVRPNVVDVLRPLAGVGVSVGIPAGLVALVLGRDSFLGMGIGVVAALVCFAVMCRLLREPLHLSGLGSMLKSKTRNS</sequence>
<feature type="transmembrane region" description="Helical" evidence="6">
    <location>
        <begin position="437"/>
        <end position="456"/>
    </location>
</feature>
<feature type="transmembrane region" description="Helical" evidence="6">
    <location>
        <begin position="462"/>
        <end position="482"/>
    </location>
</feature>
<feature type="transmembrane region" description="Helical" evidence="6">
    <location>
        <begin position="12"/>
        <end position="41"/>
    </location>
</feature>
<evidence type="ECO:0000256" key="4">
    <source>
        <dbReference type="ARBA" id="ARBA00022989"/>
    </source>
</evidence>
<evidence type="ECO:0000256" key="2">
    <source>
        <dbReference type="ARBA" id="ARBA00022475"/>
    </source>
</evidence>
<feature type="transmembrane region" description="Helical" evidence="6">
    <location>
        <begin position="95"/>
        <end position="116"/>
    </location>
</feature>
<keyword evidence="3 6" id="KW-0812">Transmembrane</keyword>
<protein>
    <submittedName>
        <fullName evidence="7">Polysaccharide biosynthesis C-terminal domain</fullName>
    </submittedName>
</protein>
<feature type="transmembrane region" description="Helical" evidence="6">
    <location>
        <begin position="342"/>
        <end position="368"/>
    </location>
</feature>
<dbReference type="Proteomes" id="UP000265962">
    <property type="component" value="Unassembled WGS sequence"/>
</dbReference>
<keyword evidence="5 6" id="KW-0472">Membrane</keyword>
<dbReference type="PANTHER" id="PTHR30250">
    <property type="entry name" value="PST FAMILY PREDICTED COLANIC ACID TRANSPORTER"/>
    <property type="match status" value="1"/>
</dbReference>
<comment type="subcellular location">
    <subcellularLocation>
        <location evidence="1">Cell membrane</location>
        <topology evidence="1">Multi-pass membrane protein</topology>
    </subcellularLocation>
</comment>
<evidence type="ECO:0000256" key="5">
    <source>
        <dbReference type="ARBA" id="ARBA00023136"/>
    </source>
</evidence>
<keyword evidence="4 6" id="KW-1133">Transmembrane helix</keyword>
<dbReference type="InterPro" id="IPR050833">
    <property type="entry name" value="Poly_Biosynth_Transport"/>
</dbReference>
<feature type="transmembrane region" description="Helical" evidence="6">
    <location>
        <begin position="380"/>
        <end position="398"/>
    </location>
</feature>
<evidence type="ECO:0000313" key="7">
    <source>
        <dbReference type="EMBL" id="SPF68072.1"/>
    </source>
</evidence>
<reference evidence="8" key="1">
    <citation type="submission" date="2018-02" db="EMBL/GenBank/DDBJ databases">
        <authorList>
            <person name="Hornung B."/>
        </authorList>
    </citation>
    <scope>NUCLEOTIDE SEQUENCE [LARGE SCALE GENOMIC DNA]</scope>
</reference>
<keyword evidence="2" id="KW-1003">Cell membrane</keyword>
<feature type="transmembrane region" description="Helical" evidence="6">
    <location>
        <begin position="404"/>
        <end position="425"/>
    </location>
</feature>
<evidence type="ECO:0000256" key="3">
    <source>
        <dbReference type="ARBA" id="ARBA00022692"/>
    </source>
</evidence>
<organism evidence="7 8">
    <name type="scientific">Propionibacterium ruminifibrarum</name>
    <dbReference type="NCBI Taxonomy" id="1962131"/>
    <lineage>
        <taxon>Bacteria</taxon>
        <taxon>Bacillati</taxon>
        <taxon>Actinomycetota</taxon>
        <taxon>Actinomycetes</taxon>
        <taxon>Propionibacteriales</taxon>
        <taxon>Propionibacteriaceae</taxon>
        <taxon>Propionibacterium</taxon>
    </lineage>
</organism>
<feature type="transmembrane region" description="Helical" evidence="6">
    <location>
        <begin position="161"/>
        <end position="180"/>
    </location>
</feature>
<dbReference type="OrthoDB" id="3246908at2"/>
<accession>A0A375HZY5</accession>
<gene>
    <name evidence="7" type="ORF">PROPJV5_1030</name>
</gene>
<feature type="transmembrane region" description="Helical" evidence="6">
    <location>
        <begin position="311"/>
        <end position="336"/>
    </location>
</feature>
<evidence type="ECO:0000256" key="1">
    <source>
        <dbReference type="ARBA" id="ARBA00004651"/>
    </source>
</evidence>
<dbReference type="AlphaFoldDB" id="A0A375HZY5"/>
<dbReference type="EMBL" id="OMOH01000003">
    <property type="protein sequence ID" value="SPF68072.1"/>
    <property type="molecule type" value="Genomic_DNA"/>
</dbReference>
<proteinExistence type="predicted"/>
<feature type="transmembrane region" description="Helical" evidence="6">
    <location>
        <begin position="53"/>
        <end position="74"/>
    </location>
</feature>
<dbReference type="GO" id="GO:0005886">
    <property type="term" value="C:plasma membrane"/>
    <property type="evidence" value="ECO:0007669"/>
    <property type="project" value="UniProtKB-SubCell"/>
</dbReference>
<name>A0A375HZY5_9ACTN</name>
<evidence type="ECO:0000313" key="8">
    <source>
        <dbReference type="Proteomes" id="UP000265962"/>
    </source>
</evidence>
<dbReference type="RefSeq" id="WP_119715256.1">
    <property type="nucleotide sequence ID" value="NZ_OMOH01000003.1"/>
</dbReference>